<dbReference type="GO" id="GO:0000981">
    <property type="term" value="F:DNA-binding transcription factor activity, RNA polymerase II-specific"/>
    <property type="evidence" value="ECO:0007669"/>
    <property type="project" value="TreeGrafter"/>
</dbReference>
<organism evidence="9 10">
    <name type="scientific">Coemansia spiralis</name>
    <dbReference type="NCBI Taxonomy" id="417178"/>
    <lineage>
        <taxon>Eukaryota</taxon>
        <taxon>Fungi</taxon>
        <taxon>Fungi incertae sedis</taxon>
        <taxon>Zoopagomycota</taxon>
        <taxon>Kickxellomycotina</taxon>
        <taxon>Kickxellomycetes</taxon>
        <taxon>Kickxellales</taxon>
        <taxon>Kickxellaceae</taxon>
        <taxon>Coemansia</taxon>
    </lineage>
</organism>
<evidence type="ECO:0000256" key="7">
    <source>
        <dbReference type="SAM" id="MobiDB-lite"/>
    </source>
</evidence>
<dbReference type="InterPro" id="IPR039355">
    <property type="entry name" value="Transcription_factor_GATA"/>
</dbReference>
<dbReference type="GO" id="GO:0008270">
    <property type="term" value="F:zinc ion binding"/>
    <property type="evidence" value="ECO:0007669"/>
    <property type="project" value="UniProtKB-KW"/>
</dbReference>
<sequence length="423" mass="46074">MDPPETAASCALSTLPTTSDDFLDLVSLLCYPKAYPPLTTAQFIPDMTQPTNTPPTPTNLFGAESPNALRGPEHMAFCATGFGDSSYQRYQDCATANLGMGNSLEAMAMPTNDPISSDIALHYLVSSPPQPGVLPASTLFSGPDPTRMLRRSSQPEQPRRCSLSRSHPYMPTPDQRGGTIQRRNSSSLVLPTAPPKAFQEGKKALKQRTIVIPAINQDGTLKKCTNCMTAETPSWRRHPDTQALLCNACGLYLRLHHKPRPITIDDSGHVQVIRKNAAVQREPMNLPTSNIYAFSNPNPNSSATSMSSVGNMSLGSASSSDSYNFDQLHRNQPHSTSLLLDPFTFPGCQLALRTNTSLAGLQGISEPFTPLELYSPMPHSQRQSAHSPIEDTTTLVFRNMLHISETGEARNESAVKNKDIDHT</sequence>
<evidence type="ECO:0000313" key="9">
    <source>
        <dbReference type="EMBL" id="KAJ2690711.1"/>
    </source>
</evidence>
<keyword evidence="5" id="KW-0539">Nucleus</keyword>
<dbReference type="InterPro" id="IPR013088">
    <property type="entry name" value="Znf_NHR/GATA"/>
</dbReference>
<keyword evidence="10" id="KW-1185">Reference proteome</keyword>
<dbReference type="GO" id="GO:0000978">
    <property type="term" value="F:RNA polymerase II cis-regulatory region sequence-specific DNA binding"/>
    <property type="evidence" value="ECO:0007669"/>
    <property type="project" value="TreeGrafter"/>
</dbReference>
<gene>
    <name evidence="9" type="ORF">IWW39_000513</name>
</gene>
<comment type="caution">
    <text evidence="9">The sequence shown here is derived from an EMBL/GenBank/DDBJ whole genome shotgun (WGS) entry which is preliminary data.</text>
</comment>
<dbReference type="InterPro" id="IPR000679">
    <property type="entry name" value="Znf_GATA"/>
</dbReference>
<dbReference type="SMART" id="SM00401">
    <property type="entry name" value="ZnF_GATA"/>
    <property type="match status" value="1"/>
</dbReference>
<dbReference type="Gene3D" id="3.30.50.10">
    <property type="entry name" value="Erythroid Transcription Factor GATA-1, subunit A"/>
    <property type="match status" value="1"/>
</dbReference>
<keyword evidence="4" id="KW-0862">Zinc</keyword>
<name>A0A9W8GPX5_9FUNG</name>
<dbReference type="Pfam" id="PF00320">
    <property type="entry name" value="GATA"/>
    <property type="match status" value="1"/>
</dbReference>
<evidence type="ECO:0000259" key="8">
    <source>
        <dbReference type="PROSITE" id="PS50114"/>
    </source>
</evidence>
<dbReference type="SUPFAM" id="SSF57716">
    <property type="entry name" value="Glucocorticoid receptor-like (DNA-binding domain)"/>
    <property type="match status" value="1"/>
</dbReference>
<evidence type="ECO:0000256" key="2">
    <source>
        <dbReference type="ARBA" id="ARBA00022723"/>
    </source>
</evidence>
<accession>A0A9W8GPX5</accession>
<proteinExistence type="predicted"/>
<dbReference type="PROSITE" id="PS50114">
    <property type="entry name" value="GATA_ZN_FINGER_2"/>
    <property type="match status" value="1"/>
</dbReference>
<evidence type="ECO:0000313" key="10">
    <source>
        <dbReference type="Proteomes" id="UP001151516"/>
    </source>
</evidence>
<evidence type="ECO:0000256" key="3">
    <source>
        <dbReference type="ARBA" id="ARBA00022771"/>
    </source>
</evidence>
<dbReference type="EMBL" id="JANBTX010000008">
    <property type="protein sequence ID" value="KAJ2690711.1"/>
    <property type="molecule type" value="Genomic_DNA"/>
</dbReference>
<dbReference type="PANTHER" id="PTHR10071:SF281">
    <property type="entry name" value="BOX A-BINDING FACTOR-RELATED"/>
    <property type="match status" value="1"/>
</dbReference>
<keyword evidence="2" id="KW-0479">Metal-binding</keyword>
<dbReference type="GO" id="GO:0000122">
    <property type="term" value="P:negative regulation of transcription by RNA polymerase II"/>
    <property type="evidence" value="ECO:0007669"/>
    <property type="project" value="TreeGrafter"/>
</dbReference>
<feature type="domain" description="GATA-type" evidence="8">
    <location>
        <begin position="222"/>
        <end position="274"/>
    </location>
</feature>
<dbReference type="AlphaFoldDB" id="A0A9W8GPX5"/>
<evidence type="ECO:0000256" key="1">
    <source>
        <dbReference type="ARBA" id="ARBA00004123"/>
    </source>
</evidence>
<dbReference type="CDD" id="cd00202">
    <property type="entry name" value="ZnF_GATA"/>
    <property type="match status" value="1"/>
</dbReference>
<comment type="subcellular location">
    <subcellularLocation>
        <location evidence="1">Nucleus</location>
    </subcellularLocation>
</comment>
<protein>
    <recommendedName>
        <fullName evidence="8">GATA-type domain-containing protein</fullName>
    </recommendedName>
</protein>
<dbReference type="GO" id="GO:0045944">
    <property type="term" value="P:positive regulation of transcription by RNA polymerase II"/>
    <property type="evidence" value="ECO:0007669"/>
    <property type="project" value="TreeGrafter"/>
</dbReference>
<keyword evidence="3 6" id="KW-0863">Zinc-finger</keyword>
<evidence type="ECO:0000256" key="6">
    <source>
        <dbReference type="PROSITE-ProRule" id="PRU00094"/>
    </source>
</evidence>
<dbReference type="OrthoDB" id="515401at2759"/>
<dbReference type="Proteomes" id="UP001151516">
    <property type="component" value="Unassembled WGS sequence"/>
</dbReference>
<dbReference type="PANTHER" id="PTHR10071">
    <property type="entry name" value="TRANSCRIPTION FACTOR GATA FAMILY MEMBER"/>
    <property type="match status" value="1"/>
</dbReference>
<dbReference type="GO" id="GO:0005634">
    <property type="term" value="C:nucleus"/>
    <property type="evidence" value="ECO:0007669"/>
    <property type="project" value="UniProtKB-SubCell"/>
</dbReference>
<reference evidence="9" key="1">
    <citation type="submission" date="2022-07" db="EMBL/GenBank/DDBJ databases">
        <title>Phylogenomic reconstructions and comparative analyses of Kickxellomycotina fungi.</title>
        <authorList>
            <person name="Reynolds N.K."/>
            <person name="Stajich J.E."/>
            <person name="Barry K."/>
            <person name="Grigoriev I.V."/>
            <person name="Crous P."/>
            <person name="Smith M.E."/>
        </authorList>
    </citation>
    <scope>NUCLEOTIDE SEQUENCE</scope>
    <source>
        <strain evidence="9">CBS 109367</strain>
    </source>
</reference>
<feature type="region of interest" description="Disordered" evidence="7">
    <location>
        <begin position="144"/>
        <end position="194"/>
    </location>
</feature>
<evidence type="ECO:0000256" key="5">
    <source>
        <dbReference type="ARBA" id="ARBA00023242"/>
    </source>
</evidence>
<evidence type="ECO:0000256" key="4">
    <source>
        <dbReference type="ARBA" id="ARBA00022833"/>
    </source>
</evidence>